<feature type="transmembrane region" description="Helical" evidence="1">
    <location>
        <begin position="35"/>
        <end position="53"/>
    </location>
</feature>
<feature type="transmembrane region" description="Helical" evidence="1">
    <location>
        <begin position="383"/>
        <end position="404"/>
    </location>
</feature>
<feature type="transmembrane region" description="Helical" evidence="1">
    <location>
        <begin position="416"/>
        <end position="435"/>
    </location>
</feature>
<evidence type="ECO:0000256" key="1">
    <source>
        <dbReference type="SAM" id="Phobius"/>
    </source>
</evidence>
<dbReference type="EMBL" id="JAOQKC010000006">
    <property type="protein sequence ID" value="MCU6696489.1"/>
    <property type="molecule type" value="Genomic_DNA"/>
</dbReference>
<keyword evidence="1" id="KW-1133">Transmembrane helix</keyword>
<proteinExistence type="predicted"/>
<comment type="caution">
    <text evidence="2">The sequence shown here is derived from an EMBL/GenBank/DDBJ whole genome shotgun (WGS) entry which is preliminary data.</text>
</comment>
<dbReference type="RefSeq" id="WP_158362823.1">
    <property type="nucleotide sequence ID" value="NZ_JAOQKC010000006.1"/>
</dbReference>
<evidence type="ECO:0008006" key="4">
    <source>
        <dbReference type="Google" id="ProtNLM"/>
    </source>
</evidence>
<evidence type="ECO:0000313" key="2">
    <source>
        <dbReference type="EMBL" id="MCU6696489.1"/>
    </source>
</evidence>
<reference evidence="2 3" key="1">
    <citation type="journal article" date="2021" name="ISME Commun">
        <title>Automated analysis of genomic sequences facilitates high-throughput and comprehensive description of bacteria.</title>
        <authorList>
            <person name="Hitch T.C.A."/>
        </authorList>
    </citation>
    <scope>NUCLEOTIDE SEQUENCE [LARGE SCALE GENOMIC DNA]</scope>
    <source>
        <strain evidence="2 3">Sanger_04</strain>
    </source>
</reference>
<sequence>MNTLLLGVRVLLFALSTFGYLTFAHRKTRISVDFLPALVFTGQICILFFAGLLNLLPLAVPALFLVGLLLALGSLHYRKQYRDFVTPALIFFALACLYFLLLLKGVLFTGYDNFSHWALVVKQMLQTDRFPTWQDPIILFQGYPLGSSVFIYYVSRLISTVSEGCQMFAQTMLTISLILPVFSGIRKRKLPGFLLLLGASLFFLSYIATPDSLYVDTLLPLCGAFGFLLLNRELEVDEHTAWLTVLPTVAVIMIKNSGIFFWALIAGRVLIYWIRHRKTASSMQRRSWLTVMLFPLFSLLAWNRHVAYVFTSAESSPHSMSLSVYLANIQAKLADGTIPQITRAFLLQVLHGRILLLLLAVLLLATLYARFQKLPRPAFGRLALFLVLVYAAYQLGSLCMYLFSMPEGEALMMAGYPRYYGSIAIFCLAIALYHFGKWMDMVPVPTAFIFTFVFLFVFCLMGANPRILLRHSGETQRDRLEALIQEYGLQPDSACLVYVPADDSGYTYHLVKYALYTATVDVHNSSAGEDISEVVETARDLGYDYLICFDTENDKLNLYCAEMFGVPEGTPVIALQ</sequence>
<feature type="transmembrane region" description="Helical" evidence="1">
    <location>
        <begin position="250"/>
        <end position="274"/>
    </location>
</feature>
<keyword evidence="3" id="KW-1185">Reference proteome</keyword>
<feature type="transmembrane region" description="Helical" evidence="1">
    <location>
        <begin position="137"/>
        <end position="155"/>
    </location>
</feature>
<accession>A0ABT2RVZ9</accession>
<dbReference type="Proteomes" id="UP001652461">
    <property type="component" value="Unassembled WGS sequence"/>
</dbReference>
<feature type="transmembrane region" description="Helical" evidence="1">
    <location>
        <begin position="354"/>
        <end position="371"/>
    </location>
</feature>
<protein>
    <recommendedName>
        <fullName evidence="4">Glycosyltransferase RgtA/B/C/D-like domain-containing protein</fullName>
    </recommendedName>
</protein>
<feature type="transmembrane region" description="Helical" evidence="1">
    <location>
        <begin position="59"/>
        <end position="77"/>
    </location>
</feature>
<feature type="transmembrane region" description="Helical" evidence="1">
    <location>
        <begin position="442"/>
        <end position="463"/>
    </location>
</feature>
<feature type="transmembrane region" description="Helical" evidence="1">
    <location>
        <begin position="89"/>
        <end position="111"/>
    </location>
</feature>
<keyword evidence="1" id="KW-0812">Transmembrane</keyword>
<feature type="transmembrane region" description="Helical" evidence="1">
    <location>
        <begin position="286"/>
        <end position="302"/>
    </location>
</feature>
<evidence type="ECO:0000313" key="3">
    <source>
        <dbReference type="Proteomes" id="UP001652461"/>
    </source>
</evidence>
<feature type="transmembrane region" description="Helical" evidence="1">
    <location>
        <begin position="6"/>
        <end position="23"/>
    </location>
</feature>
<organism evidence="2 3">
    <name type="scientific">Laedolimicola ammoniilytica</name>
    <dbReference type="NCBI Taxonomy" id="2981771"/>
    <lineage>
        <taxon>Bacteria</taxon>
        <taxon>Bacillati</taxon>
        <taxon>Bacillota</taxon>
        <taxon>Clostridia</taxon>
        <taxon>Lachnospirales</taxon>
        <taxon>Lachnospiraceae</taxon>
        <taxon>Laedolimicola</taxon>
    </lineage>
</organism>
<name>A0ABT2RVZ9_9FIRM</name>
<gene>
    <name evidence="2" type="ORF">OCV63_06195</name>
</gene>
<keyword evidence="1" id="KW-0472">Membrane</keyword>
<feature type="transmembrane region" description="Helical" evidence="1">
    <location>
        <begin position="191"/>
        <end position="208"/>
    </location>
</feature>